<reference evidence="5 6" key="1">
    <citation type="submission" date="2016-10" db="EMBL/GenBank/DDBJ databases">
        <authorList>
            <person name="de Groot N.N."/>
        </authorList>
    </citation>
    <scope>NUCLEOTIDE SEQUENCE [LARGE SCALE GENOMIC DNA]</scope>
    <source>
        <strain evidence="5 6">CGMCC 4.5681</strain>
    </source>
</reference>
<sequence>MKPAPFDYVAPAELSEAVSALAERPETSRVLAGGQSLLLLMNFRLERPTLLVDVNGVGALDTITVTGDALRVGALARHRAFETPAVAPGALGRLLSRVSPFIAHPPVRVRGTMAGSLAWAHPQSEWCATAAALDAVIELTGPSGSRAVTASDYFLGAFRTVRQPDEIVTSVELPLLPESDAVGVAFVEQHRTHLSFAQAAAVVALVLRDGAIAGARIGMTGAAVRRAREAEDWLAGREPEPAVLARAGELAAAAADPYQELHAGVEYKRHATGVVVRRALTEALRDAQDGRGRA</sequence>
<dbReference type="STRING" id="683260.SAMN05421874_113103"/>
<dbReference type="Gene3D" id="3.30.43.10">
    <property type="entry name" value="Uridine Diphospho-n-acetylenolpyruvylglucosamine Reductase, domain 2"/>
    <property type="match status" value="1"/>
</dbReference>
<dbReference type="PANTHER" id="PTHR42659:SF2">
    <property type="entry name" value="XANTHINE DEHYDROGENASE SUBUNIT C-RELATED"/>
    <property type="match status" value="1"/>
</dbReference>
<keyword evidence="2" id="KW-0274">FAD</keyword>
<dbReference type="Gene3D" id="3.30.465.10">
    <property type="match status" value="1"/>
</dbReference>
<dbReference type="InterPro" id="IPR036318">
    <property type="entry name" value="FAD-bd_PCMH-like_sf"/>
</dbReference>
<dbReference type="OrthoDB" id="9793944at2"/>
<keyword evidence="6" id="KW-1185">Reference proteome</keyword>
<evidence type="ECO:0000256" key="2">
    <source>
        <dbReference type="ARBA" id="ARBA00022827"/>
    </source>
</evidence>
<keyword evidence="1" id="KW-0285">Flavoprotein</keyword>
<protein>
    <submittedName>
        <fullName evidence="5">Carbon-monoxide dehydrogenase medium subunit</fullName>
    </submittedName>
</protein>
<organism evidence="5 6">
    <name type="scientific">Nonomuraea maritima</name>
    <dbReference type="NCBI Taxonomy" id="683260"/>
    <lineage>
        <taxon>Bacteria</taxon>
        <taxon>Bacillati</taxon>
        <taxon>Actinomycetota</taxon>
        <taxon>Actinomycetes</taxon>
        <taxon>Streptosporangiales</taxon>
        <taxon>Streptosporangiaceae</taxon>
        <taxon>Nonomuraea</taxon>
    </lineage>
</organism>
<dbReference type="InterPro" id="IPR016166">
    <property type="entry name" value="FAD-bd_PCMH"/>
</dbReference>
<dbReference type="InterPro" id="IPR002346">
    <property type="entry name" value="Mopterin_DH_FAD-bd"/>
</dbReference>
<dbReference type="SUPFAM" id="SSF55447">
    <property type="entry name" value="CO dehydrogenase flavoprotein C-terminal domain-like"/>
    <property type="match status" value="1"/>
</dbReference>
<dbReference type="InterPro" id="IPR051312">
    <property type="entry name" value="Diverse_Substr_Oxidored"/>
</dbReference>
<dbReference type="PANTHER" id="PTHR42659">
    <property type="entry name" value="XANTHINE DEHYDROGENASE SUBUNIT C-RELATED"/>
    <property type="match status" value="1"/>
</dbReference>
<gene>
    <name evidence="5" type="ORF">SAMN05421874_113103</name>
</gene>
<evidence type="ECO:0000256" key="1">
    <source>
        <dbReference type="ARBA" id="ARBA00022630"/>
    </source>
</evidence>
<feature type="domain" description="FAD-binding PCMH-type" evidence="4">
    <location>
        <begin position="1"/>
        <end position="178"/>
    </location>
</feature>
<dbReference type="SUPFAM" id="SSF56176">
    <property type="entry name" value="FAD-binding/transporter-associated domain-like"/>
    <property type="match status" value="1"/>
</dbReference>
<dbReference type="InterPro" id="IPR036683">
    <property type="entry name" value="CO_DH_flav_C_dom_sf"/>
</dbReference>
<dbReference type="AlphaFoldDB" id="A0A1G9G1H3"/>
<evidence type="ECO:0000313" key="5">
    <source>
        <dbReference type="EMBL" id="SDK94457.1"/>
    </source>
</evidence>
<dbReference type="InterPro" id="IPR005107">
    <property type="entry name" value="CO_DH_flav_C"/>
</dbReference>
<proteinExistence type="predicted"/>
<evidence type="ECO:0000256" key="3">
    <source>
        <dbReference type="ARBA" id="ARBA00023002"/>
    </source>
</evidence>
<dbReference type="GO" id="GO:0071949">
    <property type="term" value="F:FAD binding"/>
    <property type="evidence" value="ECO:0007669"/>
    <property type="project" value="InterPro"/>
</dbReference>
<dbReference type="Pfam" id="PF00941">
    <property type="entry name" value="FAD_binding_5"/>
    <property type="match status" value="1"/>
</dbReference>
<dbReference type="GO" id="GO:0016491">
    <property type="term" value="F:oxidoreductase activity"/>
    <property type="evidence" value="ECO:0007669"/>
    <property type="project" value="UniProtKB-KW"/>
</dbReference>
<dbReference type="SMART" id="SM01092">
    <property type="entry name" value="CO_deh_flav_C"/>
    <property type="match status" value="1"/>
</dbReference>
<dbReference type="InterPro" id="IPR016167">
    <property type="entry name" value="FAD-bd_PCMH_sub1"/>
</dbReference>
<evidence type="ECO:0000259" key="4">
    <source>
        <dbReference type="PROSITE" id="PS51387"/>
    </source>
</evidence>
<name>A0A1G9G1H3_9ACTN</name>
<accession>A0A1G9G1H3</accession>
<dbReference type="InterPro" id="IPR016169">
    <property type="entry name" value="FAD-bd_PCMH_sub2"/>
</dbReference>
<dbReference type="PROSITE" id="PS51387">
    <property type="entry name" value="FAD_PCMH"/>
    <property type="match status" value="1"/>
</dbReference>
<dbReference type="EMBL" id="FNFB01000013">
    <property type="protein sequence ID" value="SDK94457.1"/>
    <property type="molecule type" value="Genomic_DNA"/>
</dbReference>
<dbReference type="RefSeq" id="WP_090768094.1">
    <property type="nucleotide sequence ID" value="NZ_FNFB01000013.1"/>
</dbReference>
<dbReference type="Proteomes" id="UP000198683">
    <property type="component" value="Unassembled WGS sequence"/>
</dbReference>
<dbReference type="Pfam" id="PF03450">
    <property type="entry name" value="CO_deh_flav_C"/>
    <property type="match status" value="1"/>
</dbReference>
<evidence type="ECO:0000313" key="6">
    <source>
        <dbReference type="Proteomes" id="UP000198683"/>
    </source>
</evidence>
<keyword evidence="3" id="KW-0560">Oxidoreductase</keyword>
<dbReference type="Gene3D" id="3.30.390.50">
    <property type="entry name" value="CO dehydrogenase flavoprotein, C-terminal domain"/>
    <property type="match status" value="1"/>
</dbReference>